<evidence type="ECO:0000313" key="2">
    <source>
        <dbReference type="Proteomes" id="UP000008555"/>
    </source>
</evidence>
<proteinExistence type="predicted"/>
<dbReference type="InterPro" id="IPR023401">
    <property type="entry name" value="ODC_N"/>
</dbReference>
<dbReference type="HOGENOM" id="CLU_042088_3_2_6"/>
<gene>
    <name evidence="1" type="primary">arcB</name>
    <name evidence="1" type="ordered locus">CBUD_0275</name>
</gene>
<dbReference type="SUPFAM" id="SSF51735">
    <property type="entry name" value="NAD(P)-binding Rossmann-fold domains"/>
    <property type="match status" value="1"/>
</dbReference>
<accession>A9KC03</accession>
<dbReference type="PANTHER" id="PTHR13812:SF19">
    <property type="entry name" value="KETIMINE REDUCTASE MU-CRYSTALLIN"/>
    <property type="match status" value="1"/>
</dbReference>
<dbReference type="Gene3D" id="3.40.50.720">
    <property type="entry name" value="NAD(P)-binding Rossmann-like Domain"/>
    <property type="match status" value="1"/>
</dbReference>
<dbReference type="Proteomes" id="UP000008555">
    <property type="component" value="Chromosome"/>
</dbReference>
<sequence length="336" mass="37932">MIRVITVDDIKSLIRKVTLEKFFSLLIEKLETTFSGWNEFEKMTRLVSHVENGVIELMPFWGKDYYSVKYINGHSLNPLDNKLTIVGLGMLADIATGYPVLISEMTLLTALRTAATSALASKYLAKSDSKTFAIVGTGAQAEFQVIAHKTLFEIENIKYFDIDPKALDKFEKNLSAYPFHLERARNVETAIKNADIITTATAIQKKTQILKNDWIQPGMTINAIGGDRAGKTELDPKILERGKVVVEFLEQSKEEGEIQNYNHSHVYAELWELIQKKKSGRTSTDEIFIFDSVGFALEDHAILRLVYSLAEDFQVGHMLDMVPEISDPKDLFGLLF</sequence>
<dbReference type="InterPro" id="IPR003462">
    <property type="entry name" value="ODC_Mu_crystall"/>
</dbReference>
<dbReference type="PANTHER" id="PTHR13812">
    <property type="entry name" value="KETIMINE REDUCTASE MU-CRYSTALLIN"/>
    <property type="match status" value="1"/>
</dbReference>
<dbReference type="GO" id="GO:0008473">
    <property type="term" value="F:ornithine cyclodeaminase activity"/>
    <property type="evidence" value="ECO:0007669"/>
    <property type="project" value="UniProtKB-EC"/>
</dbReference>
<dbReference type="AlphaFoldDB" id="A9KC03"/>
<name>A9KC03_COXBN</name>
<reference evidence="1 2" key="1">
    <citation type="journal article" date="2009" name="Infect. Immun.">
        <title>Comparative genomics reveal extensive transposon-mediated genomic plasticity and diversity among potential effector proteins within the genus Coxiella.</title>
        <authorList>
            <person name="Beare P.A."/>
            <person name="Unsworth N."/>
            <person name="Andoh M."/>
            <person name="Voth D.E."/>
            <person name="Omsland A."/>
            <person name="Gilk S.D."/>
            <person name="Williams K.P."/>
            <person name="Sobral B.W."/>
            <person name="Kupko J.J.III."/>
            <person name="Porcella S.F."/>
            <person name="Samuel J.E."/>
            <person name="Heinzen R.A."/>
        </authorList>
    </citation>
    <scope>NUCLEOTIDE SEQUENCE [LARGE SCALE GENOMIC DNA]</scope>
    <source>
        <strain evidence="1 2">Dugway 5J108-111</strain>
    </source>
</reference>
<dbReference type="KEGG" id="cbd:CBUD_0275"/>
<dbReference type="NCBIfam" id="NF005762">
    <property type="entry name" value="PRK07589.1"/>
    <property type="match status" value="1"/>
</dbReference>
<evidence type="ECO:0000313" key="1">
    <source>
        <dbReference type="EMBL" id="ABS78028.1"/>
    </source>
</evidence>
<dbReference type="Gene3D" id="3.30.1780.10">
    <property type="entry name" value="ornithine cyclodeaminase, domain 1"/>
    <property type="match status" value="1"/>
</dbReference>
<organism evidence="1 2">
    <name type="scientific">Coxiella burnetii (strain Dugway 5J108-111)</name>
    <dbReference type="NCBI Taxonomy" id="434922"/>
    <lineage>
        <taxon>Bacteria</taxon>
        <taxon>Pseudomonadati</taxon>
        <taxon>Pseudomonadota</taxon>
        <taxon>Gammaproteobacteria</taxon>
        <taxon>Legionellales</taxon>
        <taxon>Coxiellaceae</taxon>
        <taxon>Coxiella</taxon>
    </lineage>
</organism>
<dbReference type="PIRSF" id="PIRSF001439">
    <property type="entry name" value="CryM"/>
    <property type="match status" value="1"/>
</dbReference>
<dbReference type="EC" id="4.3.1.12" evidence="1"/>
<dbReference type="RefSeq" id="WP_010958398.1">
    <property type="nucleotide sequence ID" value="NC_009727.1"/>
</dbReference>
<dbReference type="EMBL" id="CP000733">
    <property type="protein sequence ID" value="ABS78028.1"/>
    <property type="molecule type" value="Genomic_DNA"/>
</dbReference>
<keyword evidence="1" id="KW-0456">Lyase</keyword>
<dbReference type="Pfam" id="PF02423">
    <property type="entry name" value="OCD_Mu_crystall"/>
    <property type="match status" value="1"/>
</dbReference>
<dbReference type="InterPro" id="IPR036291">
    <property type="entry name" value="NAD(P)-bd_dom_sf"/>
</dbReference>
<protein>
    <submittedName>
        <fullName evidence="1">Ornithine cyclodeaminase</fullName>
        <ecNumber evidence="1">4.3.1.12</ecNumber>
    </submittedName>
</protein>